<evidence type="ECO:0000313" key="2">
    <source>
        <dbReference type="EMBL" id="RDJ01928.1"/>
    </source>
</evidence>
<accession>A0A370KE37</accession>
<sequence>MASVFRDLDPATHKPHALHASQGMWPETNCYIDLWIEVLQMALEPAVDAWDSMMGLLEQKL</sequence>
<gene>
    <name evidence="2" type="ORF">B5K06_32610</name>
</gene>
<dbReference type="InterPro" id="IPR014989">
    <property type="entry name" value="DUF1839"/>
</dbReference>
<dbReference type="EMBL" id="NAAC01000049">
    <property type="protein sequence ID" value="RDJ01928.1"/>
    <property type="molecule type" value="Genomic_DNA"/>
</dbReference>
<organism evidence="2 3">
    <name type="scientific">Rhizobium grahamii</name>
    <dbReference type="NCBI Taxonomy" id="1120045"/>
    <lineage>
        <taxon>Bacteria</taxon>
        <taxon>Pseudomonadati</taxon>
        <taxon>Pseudomonadota</taxon>
        <taxon>Alphaproteobacteria</taxon>
        <taxon>Hyphomicrobiales</taxon>
        <taxon>Rhizobiaceae</taxon>
        <taxon>Rhizobium/Agrobacterium group</taxon>
        <taxon>Rhizobium</taxon>
    </lineage>
</organism>
<dbReference type="AlphaFoldDB" id="A0A370KE37"/>
<evidence type="ECO:0000313" key="3">
    <source>
        <dbReference type="Proteomes" id="UP000254939"/>
    </source>
</evidence>
<name>A0A370KE37_9HYPH</name>
<comment type="caution">
    <text evidence="2">The sequence shown here is derived from an EMBL/GenBank/DDBJ whole genome shotgun (WGS) entry which is preliminary data.</text>
</comment>
<dbReference type="Proteomes" id="UP000254939">
    <property type="component" value="Unassembled WGS sequence"/>
</dbReference>
<feature type="region of interest" description="Disordered" evidence="1">
    <location>
        <begin position="1"/>
        <end position="20"/>
    </location>
</feature>
<evidence type="ECO:0000256" key="1">
    <source>
        <dbReference type="SAM" id="MobiDB-lite"/>
    </source>
</evidence>
<protein>
    <submittedName>
        <fullName evidence="2">Uncharacterized protein</fullName>
    </submittedName>
</protein>
<dbReference type="Pfam" id="PF08893">
    <property type="entry name" value="DUF1839"/>
    <property type="match status" value="1"/>
</dbReference>
<proteinExistence type="predicted"/>
<reference evidence="2 3" key="1">
    <citation type="submission" date="2017-03" db="EMBL/GenBank/DDBJ databases">
        <title>Genome analysis of Rhizobial strains effectives or ineffectives for nitrogen fixation isolated from bean seeds.</title>
        <authorList>
            <person name="Peralta H."/>
            <person name="Aguilar-Vera A."/>
            <person name="Mora Y."/>
            <person name="Vargas-Lagunas C."/>
            <person name="Girard L."/>
            <person name="Mora J."/>
        </authorList>
    </citation>
    <scope>NUCLEOTIDE SEQUENCE [LARGE SCALE GENOMIC DNA]</scope>
    <source>
        <strain evidence="2 3">CCGM3</strain>
    </source>
</reference>
<feature type="compositionally biased region" description="Basic and acidic residues" evidence="1">
    <location>
        <begin position="1"/>
        <end position="12"/>
    </location>
</feature>